<dbReference type="EMBL" id="JACAQB010000004">
    <property type="protein sequence ID" value="NWB95795.1"/>
    <property type="molecule type" value="Genomic_DNA"/>
</dbReference>
<dbReference type="PANTHER" id="PTHR15184:SF9">
    <property type="entry name" value="SPI-1 TYPE 3 SECRETION SYSTEM ATPASE"/>
    <property type="match status" value="1"/>
</dbReference>
<keyword evidence="7" id="KW-1278">Translocase</keyword>
<dbReference type="GO" id="GO:0005524">
    <property type="term" value="F:ATP binding"/>
    <property type="evidence" value="ECO:0007669"/>
    <property type="project" value="UniProtKB-KW"/>
</dbReference>
<dbReference type="GO" id="GO:0016887">
    <property type="term" value="F:ATP hydrolysis activity"/>
    <property type="evidence" value="ECO:0007669"/>
    <property type="project" value="InterPro"/>
</dbReference>
<dbReference type="GO" id="GO:0008564">
    <property type="term" value="F:protein-exporting ATPase activity"/>
    <property type="evidence" value="ECO:0007669"/>
    <property type="project" value="UniProtKB-EC"/>
</dbReference>
<dbReference type="Proteomes" id="UP000539985">
    <property type="component" value="Unassembled WGS sequence"/>
</dbReference>
<dbReference type="InterPro" id="IPR027417">
    <property type="entry name" value="P-loop_NTPase"/>
</dbReference>
<protein>
    <recommendedName>
        <fullName evidence="8">protein-secreting ATPase</fullName>
        <ecNumber evidence="8">7.4.2.8</ecNumber>
    </recommendedName>
</protein>
<feature type="domain" description="AAA+ ATPase" evidence="10">
    <location>
        <begin position="182"/>
        <end position="364"/>
    </location>
</feature>
<dbReference type="GO" id="GO:0030257">
    <property type="term" value="C:type III protein secretion system complex"/>
    <property type="evidence" value="ECO:0007669"/>
    <property type="project" value="InterPro"/>
</dbReference>
<evidence type="ECO:0000256" key="1">
    <source>
        <dbReference type="ARBA" id="ARBA00004496"/>
    </source>
</evidence>
<comment type="subcellular location">
    <subcellularLocation>
        <location evidence="1">Cytoplasm</location>
    </subcellularLocation>
</comment>
<evidence type="ECO:0000256" key="2">
    <source>
        <dbReference type="ARBA" id="ARBA00022448"/>
    </source>
</evidence>
<keyword evidence="2" id="KW-0813">Transport</keyword>
<name>A0A7Y7X9K8_9PSED</name>
<keyword evidence="5" id="KW-0067">ATP-binding</keyword>
<dbReference type="CDD" id="cd01136">
    <property type="entry name" value="ATPase_flagellum-secretory_path_III"/>
    <property type="match status" value="1"/>
</dbReference>
<accession>A0A7Y7X9K8</accession>
<dbReference type="PROSITE" id="PS00152">
    <property type="entry name" value="ATPASE_ALPHA_BETA"/>
    <property type="match status" value="1"/>
</dbReference>
<organism evidence="11 12">
    <name type="scientific">Pseudomonas gingeri</name>
    <dbReference type="NCBI Taxonomy" id="117681"/>
    <lineage>
        <taxon>Bacteria</taxon>
        <taxon>Pseudomonadati</taxon>
        <taxon>Pseudomonadota</taxon>
        <taxon>Gammaproteobacteria</taxon>
        <taxon>Pseudomonadales</taxon>
        <taxon>Pseudomonadaceae</taxon>
        <taxon>Pseudomonas</taxon>
    </lineage>
</organism>
<evidence type="ECO:0000256" key="6">
    <source>
        <dbReference type="ARBA" id="ARBA00022927"/>
    </source>
</evidence>
<dbReference type="Gene3D" id="3.40.50.12240">
    <property type="match status" value="1"/>
</dbReference>
<keyword evidence="6" id="KW-0653">Protein transport</keyword>
<keyword evidence="3" id="KW-0963">Cytoplasm</keyword>
<dbReference type="Pfam" id="PF18269">
    <property type="entry name" value="T3SS_ATPase_C"/>
    <property type="match status" value="1"/>
</dbReference>
<evidence type="ECO:0000256" key="3">
    <source>
        <dbReference type="ARBA" id="ARBA00022490"/>
    </source>
</evidence>
<sequence>MPAWTPNWSRPGHRWYLPLKEATVWQALEHRLLAQLAQTRLCRRVGRLSSIQGLVLHATGLDVRLGELVDIRPARGGDIVTAEVVGLRSEHTLLMPYGPVDGLCLASEVHARGEAYSVLVGESLLGRVLDATCQPLDDLPAPQGLVRMPRFVAPINPLHRSPIDTTLVTGVKAVDVFIPLGRGQRIGIFAGSGVGKSTLLGMMSQHAQADVIVIALIGERGREVGDFIRDSLGPEGLKKAVVIAAAAEQPAVLRRQAAYTATTVAEWFRAQGKHVLLIMDSITRFALAQREIGLSTGEPMGSRGYTPSVFALLPPLMERAGALNGQGSITGVYTVLVEGDDMNEPVADHMRAILDGHIVLSRSVAAKGHWPAIDVLHSISRLAGVLRTPEQRMQVESLRSALGRYQGSVDLIELGAYEKGSQPLLDTMIELKPEVDALLRQTPQEHHPSAGAWQTVRQLAQRLAQGVTHAG</sequence>
<dbReference type="InterPro" id="IPR050053">
    <property type="entry name" value="ATPase_alpha/beta_chains"/>
</dbReference>
<dbReference type="InterPro" id="IPR005714">
    <property type="entry name" value="ATPase_T3SS_FliI/YscN"/>
</dbReference>
<evidence type="ECO:0000259" key="10">
    <source>
        <dbReference type="SMART" id="SM00382"/>
    </source>
</evidence>
<evidence type="ECO:0000313" key="12">
    <source>
        <dbReference type="Proteomes" id="UP000539985"/>
    </source>
</evidence>
<evidence type="ECO:0000256" key="8">
    <source>
        <dbReference type="ARBA" id="ARBA00024382"/>
    </source>
</evidence>
<dbReference type="SMART" id="SM00382">
    <property type="entry name" value="AAA"/>
    <property type="match status" value="1"/>
</dbReference>
<dbReference type="PANTHER" id="PTHR15184">
    <property type="entry name" value="ATP SYNTHASE"/>
    <property type="match status" value="1"/>
</dbReference>
<evidence type="ECO:0000313" key="11">
    <source>
        <dbReference type="EMBL" id="NWB95795.1"/>
    </source>
</evidence>
<comment type="catalytic activity">
    <reaction evidence="9">
        <text>ATP + H2O + cellular proteinSide 1 = ADP + phosphate + cellular proteinSide 2.</text>
        <dbReference type="EC" id="7.4.2.8"/>
    </reaction>
</comment>
<evidence type="ECO:0000256" key="4">
    <source>
        <dbReference type="ARBA" id="ARBA00022741"/>
    </source>
</evidence>
<dbReference type="AlphaFoldDB" id="A0A7Y7X9K8"/>
<comment type="caution">
    <text evidence="11">The sequence shown here is derived from an EMBL/GenBank/DDBJ whole genome shotgun (WGS) entry which is preliminary data.</text>
</comment>
<reference evidence="11 12" key="1">
    <citation type="submission" date="2020-04" db="EMBL/GenBank/DDBJ databases">
        <title>Molecular characterization of pseudomonads from Agaricus bisporus reveal novel blotch 2 pathogens in Western Europe.</title>
        <authorList>
            <person name="Taparia T."/>
            <person name="Krijger M."/>
            <person name="Haynes E."/>
            <person name="Elpinstone J.G."/>
            <person name="Noble R."/>
            <person name="Van Der Wolf J."/>
        </authorList>
    </citation>
    <scope>NUCLEOTIDE SEQUENCE [LARGE SCALE GENOMIC DNA]</scope>
    <source>
        <strain evidence="11 12">H7001</strain>
    </source>
</reference>
<dbReference type="EC" id="7.4.2.8" evidence="8"/>
<keyword evidence="4" id="KW-0547">Nucleotide-binding</keyword>
<dbReference type="InterPro" id="IPR040627">
    <property type="entry name" value="T3SS_ATPase_C"/>
</dbReference>
<dbReference type="NCBIfam" id="TIGR01026">
    <property type="entry name" value="fliI_yscN"/>
    <property type="match status" value="1"/>
</dbReference>
<dbReference type="Pfam" id="PF00006">
    <property type="entry name" value="ATP-synt_ab"/>
    <property type="match status" value="1"/>
</dbReference>
<dbReference type="GO" id="GO:0046933">
    <property type="term" value="F:proton-transporting ATP synthase activity, rotational mechanism"/>
    <property type="evidence" value="ECO:0007669"/>
    <property type="project" value="TreeGrafter"/>
</dbReference>
<dbReference type="GO" id="GO:0005737">
    <property type="term" value="C:cytoplasm"/>
    <property type="evidence" value="ECO:0007669"/>
    <property type="project" value="UniProtKB-SubCell"/>
</dbReference>
<evidence type="ECO:0000256" key="5">
    <source>
        <dbReference type="ARBA" id="ARBA00022840"/>
    </source>
</evidence>
<dbReference type="InterPro" id="IPR020003">
    <property type="entry name" value="ATPase_a/bsu_AS"/>
</dbReference>
<proteinExistence type="predicted"/>
<dbReference type="InterPro" id="IPR000194">
    <property type="entry name" value="ATPase_F1/V1/A1_a/bsu_nucl-bd"/>
</dbReference>
<dbReference type="InterPro" id="IPR003593">
    <property type="entry name" value="AAA+_ATPase"/>
</dbReference>
<evidence type="ECO:0000256" key="9">
    <source>
        <dbReference type="ARBA" id="ARBA00034006"/>
    </source>
</evidence>
<evidence type="ECO:0000256" key="7">
    <source>
        <dbReference type="ARBA" id="ARBA00022967"/>
    </source>
</evidence>
<gene>
    <name evidence="11" type="ORF">HX882_07845</name>
</gene>
<dbReference type="FunFam" id="3.40.50.12240:FF:000002">
    <property type="entry name" value="Flagellum-specific ATP synthase FliI"/>
    <property type="match status" value="1"/>
</dbReference>
<dbReference type="GO" id="GO:0030254">
    <property type="term" value="P:protein secretion by the type III secretion system"/>
    <property type="evidence" value="ECO:0007669"/>
    <property type="project" value="InterPro"/>
</dbReference>
<dbReference type="SUPFAM" id="SSF52540">
    <property type="entry name" value="P-loop containing nucleoside triphosphate hydrolases"/>
    <property type="match status" value="1"/>
</dbReference>